<gene>
    <name evidence="7" type="ORF">BO71DRAFT_295788</name>
</gene>
<feature type="non-terminal residue" evidence="7">
    <location>
        <position position="1"/>
    </location>
</feature>
<evidence type="ECO:0000313" key="7">
    <source>
        <dbReference type="EMBL" id="PYH96177.1"/>
    </source>
</evidence>
<dbReference type="Pfam" id="PF07690">
    <property type="entry name" value="MFS_1"/>
    <property type="match status" value="1"/>
</dbReference>
<dbReference type="InterPro" id="IPR020846">
    <property type="entry name" value="MFS_dom"/>
</dbReference>
<dbReference type="Proteomes" id="UP000247810">
    <property type="component" value="Unassembled WGS sequence"/>
</dbReference>
<feature type="domain" description="Major facilitator superfamily (MFS) profile" evidence="6">
    <location>
        <begin position="24"/>
        <end position="251"/>
    </location>
</feature>
<keyword evidence="4 5" id="KW-0472">Membrane</keyword>
<feature type="transmembrane region" description="Helical" evidence="5">
    <location>
        <begin position="20"/>
        <end position="38"/>
    </location>
</feature>
<protein>
    <submittedName>
        <fullName evidence="7">MFS general substrate transporter</fullName>
    </submittedName>
</protein>
<dbReference type="EMBL" id="KZ825842">
    <property type="protein sequence ID" value="PYH96177.1"/>
    <property type="molecule type" value="Genomic_DNA"/>
</dbReference>
<feature type="transmembrane region" description="Helical" evidence="5">
    <location>
        <begin position="59"/>
        <end position="78"/>
    </location>
</feature>
<sequence>VVQWDGPEDLENPHNWSIRYKFFVSGVLVALPLIVNIGTSIMSGTAADLEKEFHIGTEVVILSTTTMFLIGFVTGPLIFGPLSEKYGRRWPILSGVILFATFSIPVAVAQNFYTILICRFFSGAFGASSMAVTGGALTDVWNTTISRGIALDSFVATAFIGPVISPILSNFITQSYLGWRWTLWIVIIAAYSFSVFAVFALPETYAPVLLTAKAGRLRFETKDWALHSKAEEERTNFKAFAQQYLLRPYGM</sequence>
<dbReference type="VEuPathDB" id="FungiDB:BO71DRAFT_295788"/>
<feature type="transmembrane region" description="Helical" evidence="5">
    <location>
        <begin position="181"/>
        <end position="201"/>
    </location>
</feature>
<comment type="subcellular location">
    <subcellularLocation>
        <location evidence="1">Membrane</location>
        <topology evidence="1">Multi-pass membrane protein</topology>
    </subcellularLocation>
</comment>
<dbReference type="Gene3D" id="1.20.1720.10">
    <property type="entry name" value="Multidrug resistance protein D"/>
    <property type="match status" value="1"/>
</dbReference>
<keyword evidence="2 5" id="KW-0812">Transmembrane</keyword>
<feature type="transmembrane region" description="Helical" evidence="5">
    <location>
        <begin position="116"/>
        <end position="137"/>
    </location>
</feature>
<name>A0A319DQ00_9EURO</name>
<keyword evidence="8" id="KW-1185">Reference proteome</keyword>
<dbReference type="SUPFAM" id="SSF103473">
    <property type="entry name" value="MFS general substrate transporter"/>
    <property type="match status" value="1"/>
</dbReference>
<feature type="transmembrane region" description="Helical" evidence="5">
    <location>
        <begin position="149"/>
        <end position="169"/>
    </location>
</feature>
<dbReference type="PANTHER" id="PTHR23502:SF47">
    <property type="entry name" value="MAJOR FACILITATOR SUPERFAMILY (MFS) PROFILE DOMAIN-CONTAINING PROTEIN-RELATED"/>
    <property type="match status" value="1"/>
</dbReference>
<dbReference type="InterPro" id="IPR036259">
    <property type="entry name" value="MFS_trans_sf"/>
</dbReference>
<dbReference type="AlphaFoldDB" id="A0A319DQ00"/>
<evidence type="ECO:0000256" key="2">
    <source>
        <dbReference type="ARBA" id="ARBA00022692"/>
    </source>
</evidence>
<evidence type="ECO:0000256" key="1">
    <source>
        <dbReference type="ARBA" id="ARBA00004141"/>
    </source>
</evidence>
<dbReference type="GO" id="GO:0005886">
    <property type="term" value="C:plasma membrane"/>
    <property type="evidence" value="ECO:0007669"/>
    <property type="project" value="TreeGrafter"/>
</dbReference>
<reference evidence="7 8" key="1">
    <citation type="submission" date="2018-02" db="EMBL/GenBank/DDBJ databases">
        <title>The genomes of Aspergillus section Nigri reveals drivers in fungal speciation.</title>
        <authorList>
            <consortium name="DOE Joint Genome Institute"/>
            <person name="Vesth T.C."/>
            <person name="Nybo J."/>
            <person name="Theobald S."/>
            <person name="Brandl J."/>
            <person name="Frisvad J.C."/>
            <person name="Nielsen K.F."/>
            <person name="Lyhne E.K."/>
            <person name="Kogle M.E."/>
            <person name="Kuo A."/>
            <person name="Riley R."/>
            <person name="Clum A."/>
            <person name="Nolan M."/>
            <person name="Lipzen A."/>
            <person name="Salamov A."/>
            <person name="Henrissat B."/>
            <person name="Wiebenga A."/>
            <person name="De vries R.P."/>
            <person name="Grigoriev I.V."/>
            <person name="Mortensen U.H."/>
            <person name="Andersen M.R."/>
            <person name="Baker S.E."/>
        </authorList>
    </citation>
    <scope>NUCLEOTIDE SEQUENCE [LARGE SCALE GENOMIC DNA]</scope>
    <source>
        <strain evidence="7 8">CBS 707.79</strain>
    </source>
</reference>
<evidence type="ECO:0000259" key="6">
    <source>
        <dbReference type="PROSITE" id="PS50850"/>
    </source>
</evidence>
<dbReference type="PANTHER" id="PTHR23502">
    <property type="entry name" value="MAJOR FACILITATOR SUPERFAMILY"/>
    <property type="match status" value="1"/>
</dbReference>
<dbReference type="STRING" id="1448320.A0A319DQ00"/>
<organism evidence="7 8">
    <name type="scientific">Aspergillus ellipticus CBS 707.79</name>
    <dbReference type="NCBI Taxonomy" id="1448320"/>
    <lineage>
        <taxon>Eukaryota</taxon>
        <taxon>Fungi</taxon>
        <taxon>Dikarya</taxon>
        <taxon>Ascomycota</taxon>
        <taxon>Pezizomycotina</taxon>
        <taxon>Eurotiomycetes</taxon>
        <taxon>Eurotiomycetidae</taxon>
        <taxon>Eurotiales</taxon>
        <taxon>Aspergillaceae</taxon>
        <taxon>Aspergillus</taxon>
        <taxon>Aspergillus subgen. Circumdati</taxon>
    </lineage>
</organism>
<evidence type="ECO:0000256" key="4">
    <source>
        <dbReference type="ARBA" id="ARBA00023136"/>
    </source>
</evidence>
<dbReference type="GO" id="GO:0022857">
    <property type="term" value="F:transmembrane transporter activity"/>
    <property type="evidence" value="ECO:0007669"/>
    <property type="project" value="InterPro"/>
</dbReference>
<dbReference type="PROSITE" id="PS50850">
    <property type="entry name" value="MFS"/>
    <property type="match status" value="1"/>
</dbReference>
<feature type="transmembrane region" description="Helical" evidence="5">
    <location>
        <begin position="90"/>
        <end position="109"/>
    </location>
</feature>
<evidence type="ECO:0000313" key="8">
    <source>
        <dbReference type="Proteomes" id="UP000247810"/>
    </source>
</evidence>
<feature type="non-terminal residue" evidence="7">
    <location>
        <position position="251"/>
    </location>
</feature>
<evidence type="ECO:0000256" key="5">
    <source>
        <dbReference type="SAM" id="Phobius"/>
    </source>
</evidence>
<proteinExistence type="predicted"/>
<evidence type="ECO:0000256" key="3">
    <source>
        <dbReference type="ARBA" id="ARBA00022989"/>
    </source>
</evidence>
<accession>A0A319DQ00</accession>
<dbReference type="OrthoDB" id="446368at2759"/>
<dbReference type="InterPro" id="IPR011701">
    <property type="entry name" value="MFS"/>
</dbReference>
<keyword evidence="3 5" id="KW-1133">Transmembrane helix</keyword>